<evidence type="ECO:0008006" key="6">
    <source>
        <dbReference type="Google" id="ProtNLM"/>
    </source>
</evidence>
<comment type="caution">
    <text evidence="4">The sequence shown here is derived from an EMBL/GenBank/DDBJ whole genome shotgun (WGS) entry which is preliminary data.</text>
</comment>
<dbReference type="EMBL" id="MFQN01000009">
    <property type="protein sequence ID" value="OGH75507.1"/>
    <property type="molecule type" value="Genomic_DNA"/>
</dbReference>
<feature type="transmembrane region" description="Helical" evidence="3">
    <location>
        <begin position="119"/>
        <end position="138"/>
    </location>
</feature>
<evidence type="ECO:0000256" key="3">
    <source>
        <dbReference type="RuleBase" id="RU363060"/>
    </source>
</evidence>
<dbReference type="Proteomes" id="UP000178347">
    <property type="component" value="Unassembled WGS sequence"/>
</dbReference>
<comment type="similarity">
    <text evidence="3">Belongs to the V-ATPase proteolipid subunit family.</text>
</comment>
<feature type="transmembrane region" description="Helical" evidence="3">
    <location>
        <begin position="58"/>
        <end position="82"/>
    </location>
</feature>
<sequence>MLISAVELLKKSVNLYTNNFVVILKYLLLTLIPTLIAVLVMWIPTIFGDTFSSILIKFWWLFTAMGIFTFLLVALLGLWFSFTLMRVIKKLYHGETLSPLLITTKETEKVVWKGIGTSLLVGVYTVAPFVVGAILLILNRLAVILPFGILTPMSSAVVLALGGILAVYGSIHAIIFSLKLFPATYETVLAEKPTHESIKSAFALTQNRWWLILGRLLLTAAAVWFVYLVLSLILSLVLDSLLKIFGIVGGGTILIYNILMQALSLLVTPVAFATAIILYEELKKLGPARIEQKT</sequence>
<accession>A0A1F6MV12</accession>
<dbReference type="GO" id="GO:0046961">
    <property type="term" value="F:proton-transporting ATPase activity, rotational mechanism"/>
    <property type="evidence" value="ECO:0007669"/>
    <property type="project" value="InterPro"/>
</dbReference>
<keyword evidence="3" id="KW-0472">Membrane</keyword>
<dbReference type="STRING" id="1798692.A3G00_01230"/>
<dbReference type="AlphaFoldDB" id="A0A1F6MV12"/>
<feature type="transmembrane region" description="Helical" evidence="3">
    <location>
        <begin position="216"/>
        <end position="238"/>
    </location>
</feature>
<organism evidence="4 5">
    <name type="scientific">Candidatus Magasanikbacteria bacterium RIFCSPLOWO2_12_FULL_43_12</name>
    <dbReference type="NCBI Taxonomy" id="1798692"/>
    <lineage>
        <taxon>Bacteria</taxon>
        <taxon>Candidatus Magasanikiibacteriota</taxon>
    </lineage>
</organism>
<gene>
    <name evidence="4" type="ORF">A3G00_01230</name>
</gene>
<feature type="transmembrane region" description="Helical" evidence="3">
    <location>
        <begin position="20"/>
        <end position="43"/>
    </location>
</feature>
<evidence type="ECO:0000256" key="1">
    <source>
        <dbReference type="ARBA" id="ARBA00022448"/>
    </source>
</evidence>
<feature type="transmembrane region" description="Helical" evidence="3">
    <location>
        <begin position="144"/>
        <end position="169"/>
    </location>
</feature>
<comment type="caution">
    <text evidence="3">Lacks conserved residue(s) required for the propagation of feature annotation.</text>
</comment>
<feature type="transmembrane region" description="Helical" evidence="3">
    <location>
        <begin position="258"/>
        <end position="279"/>
    </location>
</feature>
<keyword evidence="3" id="KW-0812">Transmembrane</keyword>
<protein>
    <recommendedName>
        <fullName evidence="6">Glycerophosphoryl diester phosphodiesterase membrane domain-containing protein</fullName>
    </recommendedName>
</protein>
<keyword evidence="2 3" id="KW-0406">Ion transport</keyword>
<dbReference type="PRINTS" id="PR00122">
    <property type="entry name" value="VACATPASE"/>
</dbReference>
<dbReference type="GO" id="GO:0033179">
    <property type="term" value="C:proton-transporting V-type ATPase, V0 domain"/>
    <property type="evidence" value="ECO:0007669"/>
    <property type="project" value="InterPro"/>
</dbReference>
<keyword evidence="3" id="KW-1133">Transmembrane helix</keyword>
<proteinExistence type="inferred from homology"/>
<evidence type="ECO:0000256" key="2">
    <source>
        <dbReference type="ARBA" id="ARBA00023065"/>
    </source>
</evidence>
<name>A0A1F6MV12_9BACT</name>
<dbReference type="InterPro" id="IPR000245">
    <property type="entry name" value="ATPase_proteolipid_csu"/>
</dbReference>
<evidence type="ECO:0000313" key="4">
    <source>
        <dbReference type="EMBL" id="OGH75507.1"/>
    </source>
</evidence>
<reference evidence="4 5" key="1">
    <citation type="journal article" date="2016" name="Nat. Commun.">
        <title>Thousands of microbial genomes shed light on interconnected biogeochemical processes in an aquifer system.</title>
        <authorList>
            <person name="Anantharaman K."/>
            <person name="Brown C.T."/>
            <person name="Hug L.A."/>
            <person name="Sharon I."/>
            <person name="Castelle C.J."/>
            <person name="Probst A.J."/>
            <person name="Thomas B.C."/>
            <person name="Singh A."/>
            <person name="Wilkins M.J."/>
            <person name="Karaoz U."/>
            <person name="Brodie E.L."/>
            <person name="Williams K.H."/>
            <person name="Hubbard S.S."/>
            <person name="Banfield J.F."/>
        </authorList>
    </citation>
    <scope>NUCLEOTIDE SEQUENCE [LARGE SCALE GENOMIC DNA]</scope>
</reference>
<evidence type="ECO:0000313" key="5">
    <source>
        <dbReference type="Proteomes" id="UP000178347"/>
    </source>
</evidence>
<keyword evidence="1 3" id="KW-0813">Transport</keyword>